<evidence type="ECO:0000256" key="6">
    <source>
        <dbReference type="SAM" id="SignalP"/>
    </source>
</evidence>
<reference evidence="9 10" key="1">
    <citation type="submission" date="2019-03" db="EMBL/GenBank/DDBJ databases">
        <title>Single cell metagenomics reveals metabolic interactions within the superorganism composed of flagellate Streblomastix strix and complex community of Bacteroidetes bacteria on its surface.</title>
        <authorList>
            <person name="Treitli S.C."/>
            <person name="Kolisko M."/>
            <person name="Husnik F."/>
            <person name="Keeling P."/>
            <person name="Hampl V."/>
        </authorList>
    </citation>
    <scope>NUCLEOTIDE SEQUENCE [LARGE SCALE GENOMIC DNA]</scope>
    <source>
        <strain evidence="9">St1</strain>
    </source>
</reference>
<dbReference type="AlphaFoldDB" id="A0A5M8NU56"/>
<protein>
    <submittedName>
        <fullName evidence="9">RagB/SusD family nutrient uptake outer membrane protein</fullName>
    </submittedName>
</protein>
<comment type="caution">
    <text evidence="9">The sequence shown here is derived from an EMBL/GenBank/DDBJ whole genome shotgun (WGS) entry which is preliminary data.</text>
</comment>
<keyword evidence="4" id="KW-0472">Membrane</keyword>
<dbReference type="Proteomes" id="UP000324575">
    <property type="component" value="Unassembled WGS sequence"/>
</dbReference>
<feature type="chain" id="PRO_5024279817" evidence="6">
    <location>
        <begin position="21"/>
        <end position="600"/>
    </location>
</feature>
<gene>
    <name evidence="9" type="ORF">EZS26_003261</name>
</gene>
<feature type="domain" description="SusD-like N-terminal" evidence="8">
    <location>
        <begin position="42"/>
        <end position="220"/>
    </location>
</feature>
<accession>A0A5M8NU56</accession>
<evidence type="ECO:0000256" key="3">
    <source>
        <dbReference type="ARBA" id="ARBA00022729"/>
    </source>
</evidence>
<evidence type="ECO:0000256" key="1">
    <source>
        <dbReference type="ARBA" id="ARBA00004442"/>
    </source>
</evidence>
<feature type="signal peptide" evidence="6">
    <location>
        <begin position="1"/>
        <end position="20"/>
    </location>
</feature>
<keyword evidence="3 6" id="KW-0732">Signal</keyword>
<dbReference type="InterPro" id="IPR012944">
    <property type="entry name" value="SusD_RagB_dom"/>
</dbReference>
<proteinExistence type="inferred from homology"/>
<comment type="similarity">
    <text evidence="2">Belongs to the SusD family.</text>
</comment>
<dbReference type="InterPro" id="IPR011990">
    <property type="entry name" value="TPR-like_helical_dom_sf"/>
</dbReference>
<evidence type="ECO:0000259" key="8">
    <source>
        <dbReference type="Pfam" id="PF14322"/>
    </source>
</evidence>
<dbReference type="SUPFAM" id="SSF48452">
    <property type="entry name" value="TPR-like"/>
    <property type="match status" value="1"/>
</dbReference>
<dbReference type="Pfam" id="PF07980">
    <property type="entry name" value="SusD_RagB"/>
    <property type="match status" value="1"/>
</dbReference>
<dbReference type="InterPro" id="IPR033985">
    <property type="entry name" value="SusD-like_N"/>
</dbReference>
<dbReference type="Gene3D" id="1.25.40.390">
    <property type="match status" value="1"/>
</dbReference>
<evidence type="ECO:0000256" key="5">
    <source>
        <dbReference type="ARBA" id="ARBA00023237"/>
    </source>
</evidence>
<organism evidence="9 10">
    <name type="scientific">Candidatus Ordinivivax streblomastigis</name>
    <dbReference type="NCBI Taxonomy" id="2540710"/>
    <lineage>
        <taxon>Bacteria</taxon>
        <taxon>Pseudomonadati</taxon>
        <taxon>Bacteroidota</taxon>
        <taxon>Bacteroidia</taxon>
        <taxon>Bacteroidales</taxon>
        <taxon>Candidatus Ordinivivax</taxon>
    </lineage>
</organism>
<name>A0A5M8NU56_9BACT</name>
<dbReference type="EMBL" id="SNRX01000064">
    <property type="protein sequence ID" value="KAA6300601.1"/>
    <property type="molecule type" value="Genomic_DNA"/>
</dbReference>
<evidence type="ECO:0000256" key="2">
    <source>
        <dbReference type="ARBA" id="ARBA00006275"/>
    </source>
</evidence>
<dbReference type="GO" id="GO:0009279">
    <property type="term" value="C:cell outer membrane"/>
    <property type="evidence" value="ECO:0007669"/>
    <property type="project" value="UniProtKB-SubCell"/>
</dbReference>
<evidence type="ECO:0000313" key="10">
    <source>
        <dbReference type="Proteomes" id="UP000324575"/>
    </source>
</evidence>
<evidence type="ECO:0000313" key="9">
    <source>
        <dbReference type="EMBL" id="KAA6300601.1"/>
    </source>
</evidence>
<keyword evidence="5" id="KW-0998">Cell outer membrane</keyword>
<evidence type="ECO:0000259" key="7">
    <source>
        <dbReference type="Pfam" id="PF07980"/>
    </source>
</evidence>
<sequence>MKIYSFFTGIVILLAFGSLAACNDDNFLKEQTESSYTYSNAFTVSSQVNDCVTELYYKHKKTIYPTSDQQNYLQGMGTDVYDLPFRHANMISNFSNWNSNYKVPVYAFNNFYQLIAQANLVLYGAEQVSWGDEKDKVQAVAQARFFRGYGYMNLAELFGGVPVTESFSETPKFDFQRETRENTYLYAINEMEAAVNVLPDHALPGRIGKGAVYHYLAECYMALATIKNNDAALLDKSVNAANEVMKLHSLMSARFGSRANSTSTDVFNDIPAYYPDGDVFFDLFQRGNLDYEEGNTESLWVDQNDYKSFEQYGDRGNCNNFPRLFTHAIRDVLWRPQYVEPGAKGGPWNLATLDKWGAEDKNSAYIGGRGVALCQPTFYARKDIWENCGDDIRNNSLNIRRSFKVMDESHSLYGLVITEETILQYCTDVTSVQFYPMYTKLAPIDDWGYEGLSSGKNNRTNLFTDFYFCRLAETYLLRAEAKLRKGDATGAAADINEVRRRAKAPLVAPGEVTFDYILDERIRELYGEERRWNTLLRMGGNIPNDRITKHAIGVADVGGANPSTPLWTGNIGQDFLFPIPQSVIDSNLDAQLEQNPSNLW</sequence>
<comment type="subcellular location">
    <subcellularLocation>
        <location evidence="1">Cell outer membrane</location>
    </subcellularLocation>
</comment>
<evidence type="ECO:0000256" key="4">
    <source>
        <dbReference type="ARBA" id="ARBA00023136"/>
    </source>
</evidence>
<dbReference type="Pfam" id="PF14322">
    <property type="entry name" value="SusD-like_3"/>
    <property type="match status" value="1"/>
</dbReference>
<dbReference type="PROSITE" id="PS51257">
    <property type="entry name" value="PROKAR_LIPOPROTEIN"/>
    <property type="match status" value="1"/>
</dbReference>
<feature type="domain" description="RagB/SusD" evidence="7">
    <location>
        <begin position="454"/>
        <end position="596"/>
    </location>
</feature>